<proteinExistence type="predicted"/>
<dbReference type="EMBL" id="MQWA01000001">
    <property type="protein sequence ID" value="PQJ30165.1"/>
    <property type="molecule type" value="Genomic_DNA"/>
</dbReference>
<evidence type="ECO:0000259" key="2">
    <source>
        <dbReference type="Pfam" id="PF13472"/>
    </source>
</evidence>
<sequence>MKLALQIILLCLLPTNLMAGASQDSRAHRKLLVHADRIVFLGDSITYSGGYVANFETWLKSLYSRRNIDVINLGLPSETVSGLSEDGHAGGRFPRPDLFTRLDSVLSKSKPSLIFASYGMNCGIYQAFDQERFSAYKQGIERLKNKAEAAGAKIVFITPTPYDSHGKAHPYVGVLDKYSEWLVSRRGDGWMVIDLHSHMLAALEEAKKANPSFTYQKDKVHPNTQGHWVMTQPILQWFGDTPSSRASSVTEVINLHKLPAGIKPLIQKRMELKRSAWLTHTGHTRPGVKAGLPLDKAKIEEKKLNREINRLVKLSGQ</sequence>
<accession>A0A2S7U585</accession>
<dbReference type="InterPro" id="IPR013830">
    <property type="entry name" value="SGNH_hydro"/>
</dbReference>
<dbReference type="Proteomes" id="UP000239907">
    <property type="component" value="Unassembled WGS sequence"/>
</dbReference>
<feature type="signal peptide" evidence="1">
    <location>
        <begin position="1"/>
        <end position="19"/>
    </location>
</feature>
<keyword evidence="1" id="KW-0732">Signal</keyword>
<gene>
    <name evidence="3" type="ORF">BSZ32_17930</name>
</gene>
<dbReference type="RefSeq" id="WP_105044691.1">
    <property type="nucleotide sequence ID" value="NZ_MQWA01000001.1"/>
</dbReference>
<dbReference type="AlphaFoldDB" id="A0A2S7U585"/>
<keyword evidence="4" id="KW-1185">Reference proteome</keyword>
<dbReference type="PANTHER" id="PTHR30383">
    <property type="entry name" value="THIOESTERASE 1/PROTEASE 1/LYSOPHOSPHOLIPASE L1"/>
    <property type="match status" value="1"/>
</dbReference>
<dbReference type="Pfam" id="PF13472">
    <property type="entry name" value="Lipase_GDSL_2"/>
    <property type="match status" value="1"/>
</dbReference>
<protein>
    <recommendedName>
        <fullName evidence="2">SGNH hydrolase-type esterase domain-containing protein</fullName>
    </recommendedName>
</protein>
<dbReference type="Gene3D" id="3.40.50.1110">
    <property type="entry name" value="SGNH hydrolase"/>
    <property type="match status" value="1"/>
</dbReference>
<dbReference type="InterPro" id="IPR036514">
    <property type="entry name" value="SGNH_hydro_sf"/>
</dbReference>
<dbReference type="InterPro" id="IPR051532">
    <property type="entry name" value="Ester_Hydrolysis_Enzymes"/>
</dbReference>
<comment type="caution">
    <text evidence="3">The sequence shown here is derived from an EMBL/GenBank/DDBJ whole genome shotgun (WGS) entry which is preliminary data.</text>
</comment>
<dbReference type="CDD" id="cd01834">
    <property type="entry name" value="SGNH_hydrolase_like_2"/>
    <property type="match status" value="1"/>
</dbReference>
<reference evidence="3 4" key="1">
    <citation type="submission" date="2016-12" db="EMBL/GenBank/DDBJ databases">
        <title>Study of bacterial adaptation to deep sea.</title>
        <authorList>
            <person name="Song J."/>
            <person name="Yoshizawa S."/>
            <person name="Kogure K."/>
        </authorList>
    </citation>
    <scope>NUCLEOTIDE SEQUENCE [LARGE SCALE GENOMIC DNA]</scope>
    <source>
        <strain evidence="3 4">SAORIC-165</strain>
    </source>
</reference>
<feature type="domain" description="SGNH hydrolase-type esterase" evidence="2">
    <location>
        <begin position="40"/>
        <end position="228"/>
    </location>
</feature>
<dbReference type="OrthoDB" id="2513075at2"/>
<evidence type="ECO:0000256" key="1">
    <source>
        <dbReference type="SAM" id="SignalP"/>
    </source>
</evidence>
<feature type="chain" id="PRO_5015691425" description="SGNH hydrolase-type esterase domain-containing protein" evidence="1">
    <location>
        <begin position="20"/>
        <end position="317"/>
    </location>
</feature>
<name>A0A2S7U585_9BACT</name>
<dbReference type="SUPFAM" id="SSF52266">
    <property type="entry name" value="SGNH hydrolase"/>
    <property type="match status" value="1"/>
</dbReference>
<organism evidence="3 4">
    <name type="scientific">Rubritalea profundi</name>
    <dbReference type="NCBI Taxonomy" id="1658618"/>
    <lineage>
        <taxon>Bacteria</taxon>
        <taxon>Pseudomonadati</taxon>
        <taxon>Verrucomicrobiota</taxon>
        <taxon>Verrucomicrobiia</taxon>
        <taxon>Verrucomicrobiales</taxon>
        <taxon>Rubritaleaceae</taxon>
        <taxon>Rubritalea</taxon>
    </lineage>
</organism>
<dbReference type="GO" id="GO:0004622">
    <property type="term" value="F:phosphatidylcholine lysophospholipase activity"/>
    <property type="evidence" value="ECO:0007669"/>
    <property type="project" value="TreeGrafter"/>
</dbReference>
<evidence type="ECO:0000313" key="3">
    <source>
        <dbReference type="EMBL" id="PQJ30165.1"/>
    </source>
</evidence>
<dbReference type="PANTHER" id="PTHR30383:SF5">
    <property type="entry name" value="SGNH HYDROLASE-TYPE ESTERASE DOMAIN-CONTAINING PROTEIN"/>
    <property type="match status" value="1"/>
</dbReference>
<evidence type="ECO:0000313" key="4">
    <source>
        <dbReference type="Proteomes" id="UP000239907"/>
    </source>
</evidence>